<keyword evidence="2" id="KW-1185">Reference proteome</keyword>
<sequence>MLEIMKQKLYWNDSEATAIEKAQIAFVQQGRAPDAHVVKELIQGQHATGGFEGFWTSGQPAIDPTCDRLANLQMLGLLHFPQARAAADFLQRNWTGTPEACELLGHLPPWLAPSEHSTLYLKANSAFHLSLQQREVHPEVLQDLQAAGLNLGFWQTFWLVASLQHRLGNFVLFEQISAHMENQLSSFEEEDLIWLCEAYFAAGVPAEHGLVRAAFSLLLAKHPGQTRSSRVYRLFLLSHQA</sequence>
<comment type="caution">
    <text evidence="1">The sequence shown here is derived from an EMBL/GenBank/DDBJ whole genome shotgun (WGS) entry which is preliminary data.</text>
</comment>
<proteinExistence type="predicted"/>
<accession>A0A511MWU3</accession>
<evidence type="ECO:0000313" key="2">
    <source>
        <dbReference type="Proteomes" id="UP000321306"/>
    </source>
</evidence>
<evidence type="ECO:0000313" key="1">
    <source>
        <dbReference type="EMBL" id="GEM44606.1"/>
    </source>
</evidence>
<protein>
    <submittedName>
        <fullName evidence="1">Uncharacterized protein</fullName>
    </submittedName>
</protein>
<dbReference type="AlphaFoldDB" id="A0A511MWU3"/>
<name>A0A511MWU3_DEIC1</name>
<organism evidence="1 2">
    <name type="scientific">Deinococcus cellulosilyticus (strain DSM 18568 / NBRC 106333 / KACC 11606 / 5516J-15)</name>
    <dbReference type="NCBI Taxonomy" id="1223518"/>
    <lineage>
        <taxon>Bacteria</taxon>
        <taxon>Thermotogati</taxon>
        <taxon>Deinococcota</taxon>
        <taxon>Deinococci</taxon>
        <taxon>Deinococcales</taxon>
        <taxon>Deinococcaceae</taxon>
        <taxon>Deinococcus</taxon>
    </lineage>
</organism>
<dbReference type="EMBL" id="BJXB01000001">
    <property type="protein sequence ID" value="GEM44606.1"/>
    <property type="molecule type" value="Genomic_DNA"/>
</dbReference>
<dbReference type="Proteomes" id="UP000321306">
    <property type="component" value="Unassembled WGS sequence"/>
</dbReference>
<gene>
    <name evidence="1" type="ORF">DC3_02410</name>
</gene>
<reference evidence="1 2" key="1">
    <citation type="submission" date="2019-07" db="EMBL/GenBank/DDBJ databases">
        <title>Whole genome shotgun sequence of Deinococcus cellulosilyticus NBRC 106333.</title>
        <authorList>
            <person name="Hosoyama A."/>
            <person name="Uohara A."/>
            <person name="Ohji S."/>
            <person name="Ichikawa N."/>
        </authorList>
    </citation>
    <scope>NUCLEOTIDE SEQUENCE [LARGE SCALE GENOMIC DNA]</scope>
    <source>
        <strain evidence="1 2">NBRC 106333</strain>
    </source>
</reference>